<reference evidence="3" key="1">
    <citation type="submission" date="2020-07" db="EMBL/GenBank/DDBJ databases">
        <authorList>
            <person name="Lin J."/>
        </authorList>
    </citation>
    <scope>NUCLEOTIDE SEQUENCE</scope>
</reference>
<gene>
    <name evidence="3" type="ORF">CB5_LOCUS9523</name>
</gene>
<feature type="transmembrane region" description="Helical" evidence="2">
    <location>
        <begin position="171"/>
        <end position="191"/>
    </location>
</feature>
<accession>A0A6V7P697</accession>
<evidence type="ECO:0000313" key="3">
    <source>
        <dbReference type="EMBL" id="CAD1826312.1"/>
    </source>
</evidence>
<dbReference type="PANTHER" id="PTHR33868:SF10">
    <property type="entry name" value="OS08G0483100 PROTEIN"/>
    <property type="match status" value="1"/>
</dbReference>
<keyword evidence="2" id="KW-1133">Transmembrane helix</keyword>
<keyword evidence="2" id="KW-0812">Transmembrane</keyword>
<evidence type="ECO:0000256" key="2">
    <source>
        <dbReference type="SAM" id="Phobius"/>
    </source>
</evidence>
<name>A0A6V7P697_ANACO</name>
<keyword evidence="2" id="KW-0472">Membrane</keyword>
<sequence>MEEEEEKKQASRAQSKRGCLDWQLSEQYERDMLMSGYVLSARPLFSPVADDEEKKRKPEPGYRVPLGQQRWGDYGELGPDRGGGDNPSLLRALQLSQTRAREAEKQALLAGTTNRRMAELLLEESLRLSAHRRWIAMLEIEISMLQRKGLWQKEEDGRDEDAAAAAGAAAAATWCFALALCVGIAGVGFALGRCLC</sequence>
<feature type="region of interest" description="Disordered" evidence="1">
    <location>
        <begin position="48"/>
        <end position="88"/>
    </location>
</feature>
<dbReference type="EMBL" id="LR862145">
    <property type="protein sequence ID" value="CAD1826312.1"/>
    <property type="molecule type" value="Genomic_DNA"/>
</dbReference>
<organism evidence="3">
    <name type="scientific">Ananas comosus var. bracteatus</name>
    <name type="common">red pineapple</name>
    <dbReference type="NCBI Taxonomy" id="296719"/>
    <lineage>
        <taxon>Eukaryota</taxon>
        <taxon>Viridiplantae</taxon>
        <taxon>Streptophyta</taxon>
        <taxon>Embryophyta</taxon>
        <taxon>Tracheophyta</taxon>
        <taxon>Spermatophyta</taxon>
        <taxon>Magnoliopsida</taxon>
        <taxon>Liliopsida</taxon>
        <taxon>Poales</taxon>
        <taxon>Bromeliaceae</taxon>
        <taxon>Bromelioideae</taxon>
        <taxon>Ananas</taxon>
    </lineage>
</organism>
<protein>
    <submittedName>
        <fullName evidence="3">Uncharacterized protein</fullName>
    </submittedName>
</protein>
<evidence type="ECO:0000256" key="1">
    <source>
        <dbReference type="SAM" id="MobiDB-lite"/>
    </source>
</evidence>
<dbReference type="PANTHER" id="PTHR33868">
    <property type="entry name" value="EXPRESSED PROTEIN"/>
    <property type="match status" value="1"/>
</dbReference>
<proteinExistence type="predicted"/>
<dbReference type="AlphaFoldDB" id="A0A6V7P697"/>